<evidence type="ECO:0000256" key="1">
    <source>
        <dbReference type="SAM" id="MobiDB-lite"/>
    </source>
</evidence>
<dbReference type="RefSeq" id="XP_001315777.1">
    <property type="nucleotide sequence ID" value="XM_001315742.1"/>
</dbReference>
<dbReference type="AlphaFoldDB" id="A2EUU5"/>
<dbReference type="VEuPathDB" id="TrichDB:TVAG_042060"/>
<evidence type="ECO:0000313" key="2">
    <source>
        <dbReference type="EMBL" id="EAY03554.1"/>
    </source>
</evidence>
<dbReference type="VEuPathDB" id="TrichDB:TVAGG3_0192160"/>
<sequence length="327" mass="37520">MGKLITKIPDTKQRSIDSFFFKMSSKESTPKPEVKEVSEEITKEEEIVPSSPIASPSEASHSDVHPVVPSDNFPTHPIHKLKRTISAPHWLQQEQAMRIAHFQIEVNERQYLTGHLASTEPLIIKKSIDTNNLSNSDMQTLHNYKVELEENVIPTFWPSRAWDGDYIQLSRKESQALQQKIDDVINSKVDFTKPQTEKEKVKKIDIQQTKEVSKPIPHPQTVILSKTINEAIESKKEPLKTQINIPVKNTIYTDHVMGFSDSSDFSLSYSDSEDERDLIIEKSESESIIEPPISKNIRDRTKNPVIYFSTKYFNTDDEDDLTDWEAV</sequence>
<reference evidence="2" key="1">
    <citation type="submission" date="2006-10" db="EMBL/GenBank/DDBJ databases">
        <authorList>
            <person name="Amadeo P."/>
            <person name="Zhao Q."/>
            <person name="Wortman J."/>
            <person name="Fraser-Liggett C."/>
            <person name="Carlton J."/>
        </authorList>
    </citation>
    <scope>NUCLEOTIDE SEQUENCE</scope>
    <source>
        <strain evidence="2">G3</strain>
    </source>
</reference>
<dbReference type="KEGG" id="tva:4761402"/>
<gene>
    <name evidence="2" type="ORF">TVAG_042060</name>
</gene>
<name>A2EUU5_TRIV3</name>
<protein>
    <submittedName>
        <fullName evidence="2">Uncharacterized protein</fullName>
    </submittedName>
</protein>
<evidence type="ECO:0000313" key="3">
    <source>
        <dbReference type="Proteomes" id="UP000001542"/>
    </source>
</evidence>
<reference evidence="2" key="2">
    <citation type="journal article" date="2007" name="Science">
        <title>Draft genome sequence of the sexually transmitted pathogen Trichomonas vaginalis.</title>
        <authorList>
            <person name="Carlton J.M."/>
            <person name="Hirt R.P."/>
            <person name="Silva J.C."/>
            <person name="Delcher A.L."/>
            <person name="Schatz M."/>
            <person name="Zhao Q."/>
            <person name="Wortman J.R."/>
            <person name="Bidwell S.L."/>
            <person name="Alsmark U.C.M."/>
            <person name="Besteiro S."/>
            <person name="Sicheritz-Ponten T."/>
            <person name="Noel C.J."/>
            <person name="Dacks J.B."/>
            <person name="Foster P.G."/>
            <person name="Simillion C."/>
            <person name="Van de Peer Y."/>
            <person name="Miranda-Saavedra D."/>
            <person name="Barton G.J."/>
            <person name="Westrop G.D."/>
            <person name="Mueller S."/>
            <person name="Dessi D."/>
            <person name="Fiori P.L."/>
            <person name="Ren Q."/>
            <person name="Paulsen I."/>
            <person name="Zhang H."/>
            <person name="Bastida-Corcuera F.D."/>
            <person name="Simoes-Barbosa A."/>
            <person name="Brown M.T."/>
            <person name="Hayes R.D."/>
            <person name="Mukherjee M."/>
            <person name="Okumura C.Y."/>
            <person name="Schneider R."/>
            <person name="Smith A.J."/>
            <person name="Vanacova S."/>
            <person name="Villalvazo M."/>
            <person name="Haas B.J."/>
            <person name="Pertea M."/>
            <person name="Feldblyum T.V."/>
            <person name="Utterback T.R."/>
            <person name="Shu C.L."/>
            <person name="Osoegawa K."/>
            <person name="de Jong P.J."/>
            <person name="Hrdy I."/>
            <person name="Horvathova L."/>
            <person name="Zubacova Z."/>
            <person name="Dolezal P."/>
            <person name="Malik S.B."/>
            <person name="Logsdon J.M. Jr."/>
            <person name="Henze K."/>
            <person name="Gupta A."/>
            <person name="Wang C.C."/>
            <person name="Dunne R.L."/>
            <person name="Upcroft J.A."/>
            <person name="Upcroft P."/>
            <person name="White O."/>
            <person name="Salzberg S.L."/>
            <person name="Tang P."/>
            <person name="Chiu C.-H."/>
            <person name="Lee Y.-S."/>
            <person name="Embley T.M."/>
            <person name="Coombs G.H."/>
            <person name="Mottram J.C."/>
            <person name="Tachezy J."/>
            <person name="Fraser-Liggett C.M."/>
            <person name="Johnson P.J."/>
        </authorList>
    </citation>
    <scope>NUCLEOTIDE SEQUENCE [LARGE SCALE GENOMIC DNA]</scope>
    <source>
        <strain evidence="2">G3</strain>
    </source>
</reference>
<feature type="region of interest" description="Disordered" evidence="1">
    <location>
        <begin position="26"/>
        <end position="64"/>
    </location>
</feature>
<dbReference type="EMBL" id="DS113501">
    <property type="protein sequence ID" value="EAY03554.1"/>
    <property type="molecule type" value="Genomic_DNA"/>
</dbReference>
<dbReference type="Proteomes" id="UP000001542">
    <property type="component" value="Unassembled WGS sequence"/>
</dbReference>
<proteinExistence type="predicted"/>
<organism evidence="2 3">
    <name type="scientific">Trichomonas vaginalis (strain ATCC PRA-98 / G3)</name>
    <dbReference type="NCBI Taxonomy" id="412133"/>
    <lineage>
        <taxon>Eukaryota</taxon>
        <taxon>Metamonada</taxon>
        <taxon>Parabasalia</taxon>
        <taxon>Trichomonadida</taxon>
        <taxon>Trichomonadidae</taxon>
        <taxon>Trichomonas</taxon>
    </lineage>
</organism>
<feature type="compositionally biased region" description="Basic and acidic residues" evidence="1">
    <location>
        <begin position="26"/>
        <end position="46"/>
    </location>
</feature>
<dbReference type="SMR" id="A2EUU5"/>
<feature type="compositionally biased region" description="Low complexity" evidence="1">
    <location>
        <begin position="48"/>
        <end position="59"/>
    </location>
</feature>
<keyword evidence="3" id="KW-1185">Reference proteome</keyword>
<dbReference type="InParanoid" id="A2EUU5"/>
<accession>A2EUU5</accession>